<organism evidence="1 2">
    <name type="scientific">Solanum verrucosum</name>
    <dbReference type="NCBI Taxonomy" id="315347"/>
    <lineage>
        <taxon>Eukaryota</taxon>
        <taxon>Viridiplantae</taxon>
        <taxon>Streptophyta</taxon>
        <taxon>Embryophyta</taxon>
        <taxon>Tracheophyta</taxon>
        <taxon>Spermatophyta</taxon>
        <taxon>Magnoliopsida</taxon>
        <taxon>eudicotyledons</taxon>
        <taxon>Gunneridae</taxon>
        <taxon>Pentapetalae</taxon>
        <taxon>asterids</taxon>
        <taxon>lamiids</taxon>
        <taxon>Solanales</taxon>
        <taxon>Solanaceae</taxon>
        <taxon>Solanoideae</taxon>
        <taxon>Solaneae</taxon>
        <taxon>Solanum</taxon>
    </lineage>
</organism>
<gene>
    <name evidence="1" type="ORF">MTR67_026124</name>
</gene>
<reference evidence="1" key="1">
    <citation type="submission" date="2023-08" db="EMBL/GenBank/DDBJ databases">
        <title>A de novo genome assembly of Solanum verrucosum Schlechtendal, a Mexican diploid species geographically isolated from the other diploid A-genome species in potato relatives.</title>
        <authorList>
            <person name="Hosaka K."/>
        </authorList>
    </citation>
    <scope>NUCLEOTIDE SEQUENCE</scope>
    <source>
        <tissue evidence="1">Young leaves</tissue>
    </source>
</reference>
<protein>
    <submittedName>
        <fullName evidence="1">Uncharacterized protein</fullName>
    </submittedName>
</protein>
<proteinExistence type="predicted"/>
<evidence type="ECO:0000313" key="1">
    <source>
        <dbReference type="EMBL" id="WMV32739.1"/>
    </source>
</evidence>
<accession>A0AAF0TUI1</accession>
<sequence>ICAAADHLASLVGIADQLGDPPFCLVHRHLALAFSIVMFGSLGDIVHLHETVGRYVDCSFSLPI</sequence>
<evidence type="ECO:0000313" key="2">
    <source>
        <dbReference type="Proteomes" id="UP001234989"/>
    </source>
</evidence>
<dbReference type="AlphaFoldDB" id="A0AAF0TUI1"/>
<keyword evidence="2" id="KW-1185">Reference proteome</keyword>
<feature type="non-terminal residue" evidence="1">
    <location>
        <position position="1"/>
    </location>
</feature>
<dbReference type="Proteomes" id="UP001234989">
    <property type="component" value="Chromosome 6"/>
</dbReference>
<name>A0AAF0TUI1_SOLVR</name>
<dbReference type="EMBL" id="CP133617">
    <property type="protein sequence ID" value="WMV32739.1"/>
    <property type="molecule type" value="Genomic_DNA"/>
</dbReference>